<evidence type="ECO:0000313" key="1">
    <source>
        <dbReference type="EMBL" id="WLD58257.1"/>
    </source>
</evidence>
<accession>A0AB38YGC3</accession>
<dbReference type="Gene3D" id="3.40.50.150">
    <property type="entry name" value="Vaccinia Virus protein VP39"/>
    <property type="match status" value="1"/>
</dbReference>
<dbReference type="RefSeq" id="WP_304995543.1">
    <property type="nucleotide sequence ID" value="NZ_CP101717.1"/>
</dbReference>
<organism evidence="1">
    <name type="scientific">Salinispirillum sp. LH 10-3-1</name>
    <dbReference type="NCBI Taxonomy" id="2952525"/>
    <lineage>
        <taxon>Bacteria</taxon>
        <taxon>Pseudomonadati</taxon>
        <taxon>Pseudomonadota</taxon>
        <taxon>Gammaproteobacteria</taxon>
        <taxon>Oceanospirillales</taxon>
        <taxon>Saccharospirillaceae</taxon>
        <taxon>Salinispirillum</taxon>
    </lineage>
</organism>
<dbReference type="SUPFAM" id="SSF53335">
    <property type="entry name" value="S-adenosyl-L-methionine-dependent methyltransferases"/>
    <property type="match status" value="1"/>
</dbReference>
<name>A0AB38YGC3_9GAMM</name>
<protein>
    <submittedName>
        <fullName evidence="1">Methionine biosynthesis protein MetW</fullName>
    </submittedName>
</protein>
<dbReference type="Pfam" id="PF07021">
    <property type="entry name" value="MetW"/>
    <property type="match status" value="1"/>
</dbReference>
<dbReference type="InterPro" id="IPR029063">
    <property type="entry name" value="SAM-dependent_MTases_sf"/>
</dbReference>
<gene>
    <name evidence="1" type="primary">metW</name>
    <name evidence="1" type="ORF">NFC81_00340</name>
</gene>
<dbReference type="EMBL" id="CP101717">
    <property type="protein sequence ID" value="WLD58257.1"/>
    <property type="molecule type" value="Genomic_DNA"/>
</dbReference>
<dbReference type="CDD" id="cd02440">
    <property type="entry name" value="AdoMet_MTases"/>
    <property type="match status" value="1"/>
</dbReference>
<sequence length="198" mass="22592">MRIDLELIAETIPKGARVLDLGCGSGELLAHLRDHHGTVGLGVEIETDRILDCIKQGVPVVQKDLDTGLGNFLDHSFDIVVMSQSLQQMKAPHRTLAEMLRIGREAIVTIPNFGFWNARRYLTFLGRMPMSKLLPYGWYDTPNIHMCTLRDFEDLCREQNVRIKQRTVVDSQHRSRKLINLMPNFLGEVAIYHIENNA</sequence>
<dbReference type="AlphaFoldDB" id="A0AB38YGC3"/>
<proteinExistence type="predicted"/>
<dbReference type="NCBIfam" id="TIGR02081">
    <property type="entry name" value="metW"/>
    <property type="match status" value="1"/>
</dbReference>
<reference evidence="1" key="1">
    <citation type="submission" date="2022-07" db="EMBL/GenBank/DDBJ databases">
        <title>Complete genome sequence of Salinispirillum sp. LH10-3-1 capable of multiple carbohydrate inversion isolated from a soda lake.</title>
        <authorList>
            <person name="Liu J."/>
            <person name="Zhai Y."/>
            <person name="Zhang H."/>
            <person name="Yang H."/>
            <person name="Qu J."/>
            <person name="Li J."/>
        </authorList>
    </citation>
    <scope>NUCLEOTIDE SEQUENCE</scope>
    <source>
        <strain evidence="1">LH 10-3-1</strain>
    </source>
</reference>
<dbReference type="InterPro" id="IPR010743">
    <property type="entry name" value="Methionine_synth_MetW"/>
</dbReference>